<feature type="region of interest" description="Disordered" evidence="1">
    <location>
        <begin position="139"/>
        <end position="196"/>
    </location>
</feature>
<name>A0AAW0BSK7_9AGAR</name>
<organism evidence="2 3">
    <name type="scientific">Favolaschia claudopus</name>
    <dbReference type="NCBI Taxonomy" id="2862362"/>
    <lineage>
        <taxon>Eukaryota</taxon>
        <taxon>Fungi</taxon>
        <taxon>Dikarya</taxon>
        <taxon>Basidiomycota</taxon>
        <taxon>Agaricomycotina</taxon>
        <taxon>Agaricomycetes</taxon>
        <taxon>Agaricomycetidae</taxon>
        <taxon>Agaricales</taxon>
        <taxon>Marasmiineae</taxon>
        <taxon>Mycenaceae</taxon>
        <taxon>Favolaschia</taxon>
    </lineage>
</organism>
<dbReference type="Proteomes" id="UP001362999">
    <property type="component" value="Unassembled WGS sequence"/>
</dbReference>
<dbReference type="EMBL" id="JAWWNJ010000026">
    <property type="protein sequence ID" value="KAK7029748.1"/>
    <property type="molecule type" value="Genomic_DNA"/>
</dbReference>
<evidence type="ECO:0000313" key="2">
    <source>
        <dbReference type="EMBL" id="KAK7029748.1"/>
    </source>
</evidence>
<evidence type="ECO:0000313" key="3">
    <source>
        <dbReference type="Proteomes" id="UP001362999"/>
    </source>
</evidence>
<feature type="compositionally biased region" description="Low complexity" evidence="1">
    <location>
        <begin position="153"/>
        <end position="171"/>
    </location>
</feature>
<keyword evidence="3" id="KW-1185">Reference proteome</keyword>
<proteinExistence type="predicted"/>
<gene>
    <name evidence="2" type="ORF">R3P38DRAFT_3188608</name>
</gene>
<reference evidence="2 3" key="1">
    <citation type="journal article" date="2024" name="J Genomics">
        <title>Draft genome sequencing and assembly of Favolaschia claudopus CIRM-BRFM 2984 isolated from oak limbs.</title>
        <authorList>
            <person name="Navarro D."/>
            <person name="Drula E."/>
            <person name="Chaduli D."/>
            <person name="Cazenave R."/>
            <person name="Ahrendt S."/>
            <person name="Wang J."/>
            <person name="Lipzen A."/>
            <person name="Daum C."/>
            <person name="Barry K."/>
            <person name="Grigoriev I.V."/>
            <person name="Favel A."/>
            <person name="Rosso M.N."/>
            <person name="Martin F."/>
        </authorList>
    </citation>
    <scope>NUCLEOTIDE SEQUENCE [LARGE SCALE GENOMIC DNA]</scope>
    <source>
        <strain evidence="2 3">CIRM-BRFM 2984</strain>
    </source>
</reference>
<accession>A0AAW0BSK7</accession>
<comment type="caution">
    <text evidence="2">The sequence shown here is derived from an EMBL/GenBank/DDBJ whole genome shotgun (WGS) entry which is preliminary data.</text>
</comment>
<sequence>MRRHEDEPPPKKSLDFQFYMHHKEFKNNVTNTFLERHSDKHRDNHMALRCEIARKLLAQELTEVWEQLKDEAAEAHAVAMAKYEASDEGLPSVDPEIQNEARLKFMATVSPLLDGLRAYIGYTITLLAGHVNGPDIEVRSLSGPSNAQPGAPPTSSISASSSTIAAPEPAAHLPSSSLPAEGESAGNTVSDDVDMPLAPRVDNELDRAIASGQLSRMETSAPPLPVIDPPVGWAALGRNCEGVVEVGGEDQF</sequence>
<evidence type="ECO:0000256" key="1">
    <source>
        <dbReference type="SAM" id="MobiDB-lite"/>
    </source>
</evidence>
<dbReference type="AlphaFoldDB" id="A0AAW0BSK7"/>
<protein>
    <submittedName>
        <fullName evidence="2">Uncharacterized protein</fullName>
    </submittedName>
</protein>